<dbReference type="Pfam" id="PF00534">
    <property type="entry name" value="Glycos_transf_1"/>
    <property type="match status" value="1"/>
</dbReference>
<name>A0A2R6A946_9ARCH</name>
<dbReference type="EMBL" id="NEXD01000128">
    <property type="protein sequence ID" value="PSN82847.1"/>
    <property type="molecule type" value="Genomic_DNA"/>
</dbReference>
<dbReference type="Proteomes" id="UP000240569">
    <property type="component" value="Unassembled WGS sequence"/>
</dbReference>
<evidence type="ECO:0000313" key="3">
    <source>
        <dbReference type="EMBL" id="PSN82847.1"/>
    </source>
</evidence>
<evidence type="ECO:0000256" key="1">
    <source>
        <dbReference type="ARBA" id="ARBA00022679"/>
    </source>
</evidence>
<dbReference type="GO" id="GO:0016757">
    <property type="term" value="F:glycosyltransferase activity"/>
    <property type="evidence" value="ECO:0007669"/>
    <property type="project" value="InterPro"/>
</dbReference>
<dbReference type="PANTHER" id="PTHR46401">
    <property type="entry name" value="GLYCOSYLTRANSFERASE WBBK-RELATED"/>
    <property type="match status" value="1"/>
</dbReference>
<dbReference type="AlphaFoldDB" id="A0A2R6A946"/>
<protein>
    <recommendedName>
        <fullName evidence="2">Glycosyl transferase family 1 domain-containing protein</fullName>
    </recommendedName>
</protein>
<evidence type="ECO:0000313" key="4">
    <source>
        <dbReference type="Proteomes" id="UP000240569"/>
    </source>
</evidence>
<keyword evidence="1" id="KW-0808">Transferase</keyword>
<gene>
    <name evidence="3" type="ORF">B9Q02_11195</name>
</gene>
<dbReference type="PANTHER" id="PTHR46401:SF2">
    <property type="entry name" value="GLYCOSYLTRANSFERASE WBBK-RELATED"/>
    <property type="match status" value="1"/>
</dbReference>
<evidence type="ECO:0000259" key="2">
    <source>
        <dbReference type="Pfam" id="PF00534"/>
    </source>
</evidence>
<organism evidence="3 4">
    <name type="scientific">Candidatus Marsarchaeota G1 archaeon BE_D</name>
    <dbReference type="NCBI Taxonomy" id="1978156"/>
    <lineage>
        <taxon>Archaea</taxon>
        <taxon>Candidatus Marsarchaeota</taxon>
        <taxon>Candidatus Marsarchaeota group 1</taxon>
    </lineage>
</organism>
<sequence length="425" mass="48892">MKIAILGSAIPSTIGGGGPFRDYNTIIGLKKYFDIVFLPETNFLKSLSRNDEQAQRALKGFEQAGLEIPIVSLKDLSTEFIEGWIKEDILMSTTRKLGRIYADYLQRNGKPSILYAYDENSTTCHLTQYIAKLTETKYGCLLKGPPFWADYLKPIRFAPLKFLSIKEIRNVVFSEFLRNLSKAYNFKRVISDKFLAFLIGVTEAPYFDANIRDFSNRFVLDAPSITNPELLSYRSKNKEEYSIFVSRLVPEKGLFELPEIWKYVIKEIPSAKLYITGPGTQQLTKIFCKLCNRVNISNTTFYMGYKPQKELYRLISKAKLLVYPSHFDSFSNVVFESLCLGTPVVTYDIPAMKIVYGKFKAVKTVREFDRKSLACEVVNILNTPIENLQEIMNERILFEFLQQKITWQDIINSEARIILNILKAN</sequence>
<dbReference type="Gene3D" id="3.40.50.2000">
    <property type="entry name" value="Glycogen Phosphorylase B"/>
    <property type="match status" value="1"/>
</dbReference>
<dbReference type="CDD" id="cd03801">
    <property type="entry name" value="GT4_PimA-like"/>
    <property type="match status" value="1"/>
</dbReference>
<accession>A0A2R6A946</accession>
<dbReference type="SUPFAM" id="SSF53756">
    <property type="entry name" value="UDP-Glycosyltransferase/glycogen phosphorylase"/>
    <property type="match status" value="1"/>
</dbReference>
<feature type="domain" description="Glycosyl transferase family 1" evidence="2">
    <location>
        <begin position="234"/>
        <end position="384"/>
    </location>
</feature>
<reference evidence="3 4" key="1">
    <citation type="submission" date="2017-04" db="EMBL/GenBank/DDBJ databases">
        <title>Novel microbial lineages endemic to geothermal iron-oxide mats fill important gaps in the evolutionary history of Archaea.</title>
        <authorList>
            <person name="Jay Z.J."/>
            <person name="Beam J.P."/>
            <person name="Dlakic M."/>
            <person name="Rusch D.B."/>
            <person name="Kozubal M.A."/>
            <person name="Inskeep W.P."/>
        </authorList>
    </citation>
    <scope>NUCLEOTIDE SEQUENCE [LARGE SCALE GENOMIC DNA]</scope>
    <source>
        <strain evidence="3">BE_D</strain>
    </source>
</reference>
<dbReference type="InterPro" id="IPR001296">
    <property type="entry name" value="Glyco_trans_1"/>
</dbReference>
<proteinExistence type="predicted"/>
<comment type="caution">
    <text evidence="3">The sequence shown here is derived from an EMBL/GenBank/DDBJ whole genome shotgun (WGS) entry which is preliminary data.</text>
</comment>